<organism evidence="2 3">
    <name type="scientific">Streptococcus urinalis 2285-97</name>
    <dbReference type="NCBI Taxonomy" id="764291"/>
    <lineage>
        <taxon>Bacteria</taxon>
        <taxon>Bacillati</taxon>
        <taxon>Bacillota</taxon>
        <taxon>Bacilli</taxon>
        <taxon>Lactobacillales</taxon>
        <taxon>Streptococcaceae</taxon>
        <taxon>Streptococcus</taxon>
    </lineage>
</organism>
<name>G5KHU9_9STRE</name>
<feature type="transmembrane region" description="Helical" evidence="1">
    <location>
        <begin position="12"/>
        <end position="38"/>
    </location>
</feature>
<reference evidence="2 3" key="1">
    <citation type="journal article" date="2014" name="Int. J. Syst. Evol. Microbiol.">
        <title>Phylogenomics and the dynamic genome evolution of the genus Streptococcus.</title>
        <authorList>
            <consortium name="The Broad Institute Genome Sequencing Platform"/>
            <person name="Richards V.P."/>
            <person name="Palmer S.R."/>
            <person name="Pavinski Bitar P.D."/>
            <person name="Qin X."/>
            <person name="Weinstock G.M."/>
            <person name="Highlander S.K."/>
            <person name="Town C.D."/>
            <person name="Burne R.A."/>
            <person name="Stanhope M.J."/>
        </authorList>
    </citation>
    <scope>NUCLEOTIDE SEQUENCE [LARGE SCALE GENOMIC DNA]</scope>
    <source>
        <strain evidence="2 3">2285-97</strain>
    </source>
</reference>
<evidence type="ECO:0000313" key="3">
    <source>
        <dbReference type="Proteomes" id="UP000005388"/>
    </source>
</evidence>
<dbReference type="Proteomes" id="UP000005388">
    <property type="component" value="Unassembled WGS sequence"/>
</dbReference>
<keyword evidence="3" id="KW-1185">Reference proteome</keyword>
<comment type="caution">
    <text evidence="2">The sequence shown here is derived from an EMBL/GenBank/DDBJ whole genome shotgun (WGS) entry which is preliminary data.</text>
</comment>
<dbReference type="RefSeq" id="WP_006739449.1">
    <property type="nucleotide sequence ID" value="NZ_AEUZ02000001.1"/>
</dbReference>
<accession>G5KHU9</accession>
<keyword evidence="1" id="KW-0472">Membrane</keyword>
<dbReference type="EMBL" id="AEUZ02000001">
    <property type="protein sequence ID" value="EHJ56703.1"/>
    <property type="molecule type" value="Genomic_DNA"/>
</dbReference>
<proteinExistence type="predicted"/>
<evidence type="ECO:0000313" key="2">
    <source>
        <dbReference type="EMBL" id="EHJ56703.1"/>
    </source>
</evidence>
<keyword evidence="1" id="KW-1133">Transmembrane helix</keyword>
<keyword evidence="1" id="KW-0812">Transmembrane</keyword>
<protein>
    <submittedName>
        <fullName evidence="2">Uncharacterized protein</fullName>
    </submittedName>
</protein>
<sequence length="47" mass="5561">MKRYYISYLSGLIFLTYGLISQKYIFVVLALIFGIIGYSDYLKQKKK</sequence>
<dbReference type="STRING" id="764291.STRUR_1534"/>
<evidence type="ECO:0000256" key="1">
    <source>
        <dbReference type="SAM" id="Phobius"/>
    </source>
</evidence>
<dbReference type="AlphaFoldDB" id="G5KHU9"/>
<gene>
    <name evidence="2" type="ORF">STRUR_1534</name>
</gene>